<dbReference type="GO" id="GO:0009307">
    <property type="term" value="P:DNA restriction-modification system"/>
    <property type="evidence" value="ECO:0007669"/>
    <property type="project" value="UniProtKB-KW"/>
</dbReference>
<dbReference type="EMBL" id="FQVK01000031">
    <property type="protein sequence ID" value="SHF36264.1"/>
    <property type="molecule type" value="Genomic_DNA"/>
</dbReference>
<feature type="domain" description="Restriction endonuclease type I HsdR second RecA-like helicase" evidence="3">
    <location>
        <begin position="56"/>
        <end position="122"/>
    </location>
</feature>
<sequence length="233" mass="26176">MSRRICVALYNEIVALRPDWHSDDDNAGAIKIVMTGSASDPADWQRHIGNKARRDLIAKRAKDPDDPLKLVIVRDMWLTGFDAPSMHTMYIDKPMQGHGLMQAIARVNRVFRDKPAGLVVDYIGIAQSLKNALGQYSESDRRQAGIDEAEAVAEMLKRYEIVQDHFHGFDYSQALKGEPSDRLRTLAAAMNWILERQHAAATKEADEEARKTALWRYQDDVLALSKAFALAAA</sequence>
<dbReference type="AlphaFoldDB" id="A0A1M5B180"/>
<evidence type="ECO:0000313" key="5">
    <source>
        <dbReference type="Proteomes" id="UP000325134"/>
    </source>
</evidence>
<dbReference type="InterPro" id="IPR055180">
    <property type="entry name" value="HsdR_RecA-like_helicase_dom_2"/>
</dbReference>
<dbReference type="Pfam" id="PF22679">
    <property type="entry name" value="T1R_D3-like"/>
    <property type="match status" value="1"/>
</dbReference>
<evidence type="ECO:0000259" key="3">
    <source>
        <dbReference type="Pfam" id="PF22679"/>
    </source>
</evidence>
<evidence type="ECO:0000313" key="4">
    <source>
        <dbReference type="EMBL" id="SHF36264.1"/>
    </source>
</evidence>
<feature type="non-terminal residue" evidence="4">
    <location>
        <position position="233"/>
    </location>
</feature>
<dbReference type="Gene3D" id="3.40.50.300">
    <property type="entry name" value="P-loop containing nucleotide triphosphate hydrolases"/>
    <property type="match status" value="1"/>
</dbReference>
<dbReference type="Pfam" id="PF11867">
    <property type="entry name" value="T1RH-like_C"/>
    <property type="match status" value="1"/>
</dbReference>
<proteinExistence type="predicted"/>
<evidence type="ECO:0008006" key="6">
    <source>
        <dbReference type="Google" id="ProtNLM"/>
    </source>
</evidence>
<evidence type="ECO:0000259" key="2">
    <source>
        <dbReference type="Pfam" id="PF11867"/>
    </source>
</evidence>
<dbReference type="Proteomes" id="UP000325134">
    <property type="component" value="Unassembled WGS sequence"/>
</dbReference>
<dbReference type="InterPro" id="IPR051268">
    <property type="entry name" value="Type-I_R_enzyme_R_subunit"/>
</dbReference>
<gene>
    <name evidence="4" type="ORF">SAMN05444279_1311</name>
</gene>
<accession>A0A1M5B180</accession>
<reference evidence="4 5" key="1">
    <citation type="submission" date="2016-11" db="EMBL/GenBank/DDBJ databases">
        <authorList>
            <person name="Varghese N."/>
            <person name="Submissions S."/>
        </authorList>
    </citation>
    <scope>NUCLEOTIDE SEQUENCE [LARGE SCALE GENOMIC DNA]</scope>
    <source>
        <strain evidence="4 5">DSM 29341</strain>
    </source>
</reference>
<protein>
    <recommendedName>
        <fullName evidence="6">Type I restriction enzyme, R subunit</fullName>
    </recommendedName>
</protein>
<dbReference type="PANTHER" id="PTHR30195:SF15">
    <property type="entry name" value="TYPE I RESTRICTION ENZYME HINDI ENDONUCLEASE SUBUNIT"/>
    <property type="match status" value="1"/>
</dbReference>
<dbReference type="InterPro" id="IPR027417">
    <property type="entry name" value="P-loop_NTPase"/>
</dbReference>
<keyword evidence="5" id="KW-1185">Reference proteome</keyword>
<dbReference type="InterPro" id="IPR021810">
    <property type="entry name" value="T1RH-like_C"/>
</dbReference>
<dbReference type="PANTHER" id="PTHR30195">
    <property type="entry name" value="TYPE I SITE-SPECIFIC DEOXYRIBONUCLEASE PROTEIN SUBUNIT M AND R"/>
    <property type="match status" value="1"/>
</dbReference>
<keyword evidence="1" id="KW-0680">Restriction system</keyword>
<evidence type="ECO:0000256" key="1">
    <source>
        <dbReference type="ARBA" id="ARBA00022747"/>
    </source>
</evidence>
<name>A0A1M5B180_9RHOB</name>
<feature type="domain" description="Type I restriction enzyme HindI endonuclease subunit-like C-terminal" evidence="2">
    <location>
        <begin position="139"/>
        <end position="232"/>
    </location>
</feature>
<dbReference type="CDD" id="cd18800">
    <property type="entry name" value="SF2_C_EcoR124I-like"/>
    <property type="match status" value="1"/>
</dbReference>
<organism evidence="4 5">
    <name type="scientific">Ruegeria intermedia</name>
    <dbReference type="NCBI Taxonomy" id="996115"/>
    <lineage>
        <taxon>Bacteria</taxon>
        <taxon>Pseudomonadati</taxon>
        <taxon>Pseudomonadota</taxon>
        <taxon>Alphaproteobacteria</taxon>
        <taxon>Rhodobacterales</taxon>
        <taxon>Roseobacteraceae</taxon>
        <taxon>Ruegeria</taxon>
    </lineage>
</organism>